<comment type="caution">
    <text evidence="3">The sequence shown here is derived from an EMBL/GenBank/DDBJ whole genome shotgun (WGS) entry which is preliminary data.</text>
</comment>
<gene>
    <name evidence="3" type="ORF">BON30_18355</name>
</gene>
<dbReference type="AlphaFoldDB" id="A0A1L9BB94"/>
<protein>
    <submittedName>
        <fullName evidence="3">Uncharacterized protein</fullName>
    </submittedName>
</protein>
<name>A0A1L9BB94_9BACT</name>
<keyword evidence="4" id="KW-1185">Reference proteome</keyword>
<feature type="chain" id="PRO_5012656968" evidence="2">
    <location>
        <begin position="20"/>
        <end position="136"/>
    </location>
</feature>
<dbReference type="Proteomes" id="UP000182229">
    <property type="component" value="Unassembled WGS sequence"/>
</dbReference>
<keyword evidence="2" id="KW-0732">Signal</keyword>
<evidence type="ECO:0000256" key="2">
    <source>
        <dbReference type="SAM" id="SignalP"/>
    </source>
</evidence>
<sequence length="136" mass="13663">MILLLLSATLLGATPTAPAEPPTPDAMPRAPVRSRAPLVAGIGAGLTLTGTLVWLVANVQEGSVASLPVSPAEVQVERWKRQQTQLGGIGLALVGVCTVGIAAAMWNWDSSPSRAVSAAPLLLPGGGGVALGGTWP</sequence>
<evidence type="ECO:0000313" key="3">
    <source>
        <dbReference type="EMBL" id="OJH39463.1"/>
    </source>
</evidence>
<evidence type="ECO:0000256" key="1">
    <source>
        <dbReference type="SAM" id="Phobius"/>
    </source>
</evidence>
<keyword evidence="1" id="KW-0812">Transmembrane</keyword>
<organism evidence="3 4">
    <name type="scientific">Cystobacter ferrugineus</name>
    <dbReference type="NCBI Taxonomy" id="83449"/>
    <lineage>
        <taxon>Bacteria</taxon>
        <taxon>Pseudomonadati</taxon>
        <taxon>Myxococcota</taxon>
        <taxon>Myxococcia</taxon>
        <taxon>Myxococcales</taxon>
        <taxon>Cystobacterineae</taxon>
        <taxon>Archangiaceae</taxon>
        <taxon>Cystobacter</taxon>
    </lineage>
</organism>
<reference evidence="3 4" key="2">
    <citation type="submission" date="2016-12" db="EMBL/GenBank/DDBJ databases">
        <title>Draft Genome Sequence of Cystobacter ferrugineus Strain Cbfe23.</title>
        <authorList>
            <person name="Akbar S."/>
            <person name="Dowd S.E."/>
            <person name="Stevens D.C."/>
        </authorList>
    </citation>
    <scope>NUCLEOTIDE SEQUENCE [LARGE SCALE GENOMIC DNA]</scope>
    <source>
        <strain evidence="3 4">Cbfe23</strain>
    </source>
</reference>
<dbReference type="STRING" id="83449.BON30_18355"/>
<feature type="signal peptide" evidence="2">
    <location>
        <begin position="1"/>
        <end position="19"/>
    </location>
</feature>
<accession>A0A1L9BB94</accession>
<evidence type="ECO:0000313" key="4">
    <source>
        <dbReference type="Proteomes" id="UP000182229"/>
    </source>
</evidence>
<reference evidence="4" key="1">
    <citation type="submission" date="2016-11" db="EMBL/GenBank/DDBJ databases">
        <authorList>
            <person name="Shukria A."/>
            <person name="Stevens D.C."/>
        </authorList>
    </citation>
    <scope>NUCLEOTIDE SEQUENCE [LARGE SCALE GENOMIC DNA]</scope>
    <source>
        <strain evidence="4">Cbfe23</strain>
    </source>
</reference>
<feature type="transmembrane region" description="Helical" evidence="1">
    <location>
        <begin position="35"/>
        <end position="57"/>
    </location>
</feature>
<dbReference type="EMBL" id="MPIN01000004">
    <property type="protein sequence ID" value="OJH39463.1"/>
    <property type="molecule type" value="Genomic_DNA"/>
</dbReference>
<proteinExistence type="predicted"/>
<feature type="transmembrane region" description="Helical" evidence="1">
    <location>
        <begin position="86"/>
        <end position="106"/>
    </location>
</feature>
<keyword evidence="1" id="KW-0472">Membrane</keyword>
<dbReference type="RefSeq" id="WP_071899637.1">
    <property type="nucleotide sequence ID" value="NZ_MPIN01000004.1"/>
</dbReference>
<keyword evidence="1" id="KW-1133">Transmembrane helix</keyword>